<reference evidence="7" key="1">
    <citation type="submission" date="2024-06" db="EMBL/GenBank/DDBJ databases">
        <authorList>
            <person name="Ryan C."/>
        </authorList>
    </citation>
    <scope>NUCLEOTIDE SEQUENCE [LARGE SCALE GENOMIC DNA]</scope>
</reference>
<dbReference type="SUPFAM" id="SSF53448">
    <property type="entry name" value="Nucleotide-diphospho-sugar transferases"/>
    <property type="match status" value="1"/>
</dbReference>
<feature type="compositionally biased region" description="Basic and acidic residues" evidence="5">
    <location>
        <begin position="113"/>
        <end position="122"/>
    </location>
</feature>
<dbReference type="Gene3D" id="3.90.550.10">
    <property type="entry name" value="Spore Coat Polysaccharide Biosynthesis Protein SpsA, Chain A"/>
    <property type="match status" value="1"/>
</dbReference>
<dbReference type="AlphaFoldDB" id="A0ABC9F8Z8"/>
<dbReference type="Proteomes" id="UP001497457">
    <property type="component" value="Chromosome 6rd"/>
</dbReference>
<comment type="subcellular location">
    <subcellularLocation>
        <location evidence="4">Golgi apparatus membrane</location>
        <topology evidence="4">Single-pass type II membrane protein</topology>
    </subcellularLocation>
</comment>
<evidence type="ECO:0000256" key="5">
    <source>
        <dbReference type="SAM" id="MobiDB-lite"/>
    </source>
</evidence>
<reference evidence="6 7" key="2">
    <citation type="submission" date="2024-10" db="EMBL/GenBank/DDBJ databases">
        <authorList>
            <person name="Ryan C."/>
        </authorList>
    </citation>
    <scope>NUCLEOTIDE SEQUENCE [LARGE SCALE GENOMIC DNA]</scope>
</reference>
<dbReference type="InterPro" id="IPR029993">
    <property type="entry name" value="GAUT"/>
</dbReference>
<keyword evidence="4" id="KW-0961">Cell wall biogenesis/degradation</keyword>
<organism evidence="6 7">
    <name type="scientific">Urochloa decumbens</name>
    <dbReference type="NCBI Taxonomy" id="240449"/>
    <lineage>
        <taxon>Eukaryota</taxon>
        <taxon>Viridiplantae</taxon>
        <taxon>Streptophyta</taxon>
        <taxon>Embryophyta</taxon>
        <taxon>Tracheophyta</taxon>
        <taxon>Spermatophyta</taxon>
        <taxon>Magnoliopsida</taxon>
        <taxon>Liliopsida</taxon>
        <taxon>Poales</taxon>
        <taxon>Poaceae</taxon>
        <taxon>PACMAD clade</taxon>
        <taxon>Panicoideae</taxon>
        <taxon>Panicodae</taxon>
        <taxon>Paniceae</taxon>
        <taxon>Melinidinae</taxon>
        <taxon>Urochloa</taxon>
    </lineage>
</organism>
<evidence type="ECO:0000313" key="7">
    <source>
        <dbReference type="Proteomes" id="UP001497457"/>
    </source>
</evidence>
<protein>
    <recommendedName>
        <fullName evidence="4">Hexosyltransferase</fullName>
        <ecNumber evidence="4">2.4.1.-</ecNumber>
    </recommendedName>
</protein>
<dbReference type="EMBL" id="OZ075116">
    <property type="protein sequence ID" value="CAL5071127.1"/>
    <property type="molecule type" value="Genomic_DNA"/>
</dbReference>
<dbReference type="GO" id="GO:0071555">
    <property type="term" value="P:cell wall organization"/>
    <property type="evidence" value="ECO:0007669"/>
    <property type="project" value="UniProtKB-KW"/>
</dbReference>
<evidence type="ECO:0000313" key="6">
    <source>
        <dbReference type="EMBL" id="CAL5071127.1"/>
    </source>
</evidence>
<dbReference type="PANTHER" id="PTHR32116">
    <property type="entry name" value="GALACTURONOSYLTRANSFERASE 4-RELATED"/>
    <property type="match status" value="1"/>
</dbReference>
<feature type="compositionally biased region" description="Basic and acidic residues" evidence="5">
    <location>
        <begin position="82"/>
        <end position="104"/>
    </location>
</feature>
<evidence type="ECO:0000256" key="2">
    <source>
        <dbReference type="ARBA" id="ARBA00006351"/>
    </source>
</evidence>
<feature type="region of interest" description="Disordered" evidence="5">
    <location>
        <begin position="70"/>
        <end position="157"/>
    </location>
</feature>
<keyword evidence="3 4" id="KW-0808">Transferase</keyword>
<gene>
    <name evidence="6" type="ORF">URODEC1_LOCUS103205</name>
</gene>
<keyword evidence="7" id="KW-1185">Reference proteome</keyword>
<sequence length="636" mass="72799">MKAQPLLQAPLKRRRGPRVAVLALVLCSLLVPFAFLFDRAPSGGGYVTTEERHRQEVVLPLVDHVVVERRGRGGAVSGGRQDAPEKISRGSSEVIHRHAPEKRISKGSPGIVDQHKQIDSHSKPKAPKVKPSKAAAESTRDPREISKNTQVRQKGAKADETEKAKACQLEFGSYCLWSREHKEVMKDSVVMRLKDQLFVARSYYPSIAKLQGQEALTQEMKQNIQDHERVLSVSTVDADLPSFINKRMEQMERIIARSKSCTVDCKNVDRKLRQILDMTEDEAHFHMKQSAFLYNLGAQTLPKSHHCLSMRLTLEYFKSSSLDSDDSPSGKFNSPKYRHYVILSRNILAASVVINSTVSNYKEPGILAFHILTDAQNFYAMKHWFARNSYKSAAIHVLNYEAIILEKLPKYSIRELYLPEEFRVLIRSIKQPTENTRMQYLSVFSHSHFLIPEIFKYLNKVVLLDDDLVVQRDLSFLWNIDMGDKVNGAVEFCGLKLGQMRNVLGKTAYDPKSCAWMSGVNLINLDKWREHNITENYLLLMKKFKIKDEQSLRAAAFPLSLLSFQHLIYPLDEKLTLSGLGYDYGIDEEVAQRSASLHYNGNMKPWLELGIPDYKKYWKRFLVRGDQFMDECNVNT</sequence>
<dbReference type="Pfam" id="PF25557">
    <property type="entry name" value="GAUT_1"/>
    <property type="match status" value="1"/>
</dbReference>
<evidence type="ECO:0000256" key="1">
    <source>
        <dbReference type="ARBA" id="ARBA00004877"/>
    </source>
</evidence>
<dbReference type="EC" id="2.4.1.-" evidence="4"/>
<dbReference type="InterPro" id="IPR029044">
    <property type="entry name" value="Nucleotide-diphossugar_trans"/>
</dbReference>
<comment type="pathway">
    <text evidence="1 4">Glycan metabolism; pectin biosynthesis.</text>
</comment>
<keyword evidence="4" id="KW-0333">Golgi apparatus</keyword>
<dbReference type="GO" id="GO:0000139">
    <property type="term" value="C:Golgi membrane"/>
    <property type="evidence" value="ECO:0007669"/>
    <property type="project" value="UniProtKB-SubCell"/>
</dbReference>
<keyword evidence="3 4" id="KW-0328">Glycosyltransferase</keyword>
<evidence type="ECO:0000256" key="3">
    <source>
        <dbReference type="ARBA" id="ARBA00022676"/>
    </source>
</evidence>
<proteinExistence type="inferred from homology"/>
<comment type="similarity">
    <text evidence="2 4">Belongs to the glycosyltransferase 8 family.</text>
</comment>
<accession>A0ABC9F8Z8</accession>
<dbReference type="Pfam" id="PF01501">
    <property type="entry name" value="Glyco_transf_8"/>
    <property type="match status" value="1"/>
</dbReference>
<dbReference type="GO" id="GO:0016757">
    <property type="term" value="F:glycosyltransferase activity"/>
    <property type="evidence" value="ECO:0007669"/>
    <property type="project" value="UniProtKB-KW"/>
</dbReference>
<dbReference type="PANTHER" id="PTHR32116:SF60">
    <property type="entry name" value="HEXOSYLTRANSFERASE"/>
    <property type="match status" value="1"/>
</dbReference>
<dbReference type="InterPro" id="IPR002495">
    <property type="entry name" value="Glyco_trans_8"/>
</dbReference>
<evidence type="ECO:0000256" key="4">
    <source>
        <dbReference type="RuleBase" id="RU362027"/>
    </source>
</evidence>
<name>A0ABC9F8Z8_9POAL</name>